<dbReference type="AlphaFoldDB" id="A0A6L6J2Z0"/>
<dbReference type="Pfam" id="PF12787">
    <property type="entry name" value="EcsC"/>
    <property type="match status" value="1"/>
</dbReference>
<organism evidence="1 2">
    <name type="scientific">Paracoccus shanxieyensis</name>
    <dbReference type="NCBI Taxonomy" id="2675752"/>
    <lineage>
        <taxon>Bacteria</taxon>
        <taxon>Pseudomonadati</taxon>
        <taxon>Pseudomonadota</taxon>
        <taxon>Alphaproteobacteria</taxon>
        <taxon>Rhodobacterales</taxon>
        <taxon>Paracoccaceae</taxon>
        <taxon>Paracoccus</taxon>
    </lineage>
</organism>
<reference evidence="1 2" key="1">
    <citation type="submission" date="2019-11" db="EMBL/GenBank/DDBJ databases">
        <authorList>
            <person name="Dong K."/>
        </authorList>
    </citation>
    <scope>NUCLEOTIDE SEQUENCE [LARGE SCALE GENOMIC DNA]</scope>
    <source>
        <strain evidence="1 2">DK608</strain>
    </source>
</reference>
<proteinExistence type="predicted"/>
<evidence type="ECO:0000313" key="1">
    <source>
        <dbReference type="EMBL" id="MTH65124.1"/>
    </source>
</evidence>
<evidence type="ECO:0000313" key="2">
    <source>
        <dbReference type="Proteomes" id="UP000478740"/>
    </source>
</evidence>
<dbReference type="InterPro" id="IPR024787">
    <property type="entry name" value="EcsC"/>
</dbReference>
<gene>
    <name evidence="1" type="ORF">GL284_12695</name>
</gene>
<protein>
    <submittedName>
        <fullName evidence="1">Protein EcsC</fullName>
    </submittedName>
</protein>
<keyword evidence="2" id="KW-1185">Reference proteome</keyword>
<dbReference type="PANTHER" id="PTHR41260:SF1">
    <property type="entry name" value="PROTEIN ECSC"/>
    <property type="match status" value="1"/>
</dbReference>
<dbReference type="PANTHER" id="PTHR41260">
    <property type="entry name" value="PROTEIN ECSC"/>
    <property type="match status" value="1"/>
</dbReference>
<accession>A0A6L6J2Z0</accession>
<dbReference type="EMBL" id="WMII01000011">
    <property type="protein sequence ID" value="MTH65124.1"/>
    <property type="molecule type" value="Genomic_DNA"/>
</dbReference>
<name>A0A6L6J2Z0_9RHOB</name>
<dbReference type="RefSeq" id="WP_155045003.1">
    <property type="nucleotide sequence ID" value="NZ_WMIH01000011.1"/>
</dbReference>
<comment type="caution">
    <text evidence="1">The sequence shown here is derived from an EMBL/GenBank/DDBJ whole genome shotgun (WGS) entry which is preliminary data.</text>
</comment>
<dbReference type="Proteomes" id="UP000478740">
    <property type="component" value="Unassembled WGS sequence"/>
</dbReference>
<sequence length="272" mass="29208">MTDHTPIPTRQAVLPPINDPTIHAEIDRLAQRYLSAGGIAMEVMNAVGGRAEDLIQRLPKPVRGRIDKITYAALDRAFDAASRSRGMLRNRGDWFNRALSTASGAAGGFAGIAGATVEMPVTVTLLLRAIMDIAAEHGFDPDSDVARREALHVFASAGPLASDEGADLGLLAARMAITGQTVQTLIAKVAPKLSVSLAQKLAAQTVPLFGAVAGAAINYNFTRYYQEIARVQFGLLRLSEETGVPREALVEALLLRMEQRRPGSTRKTLRRA</sequence>